<dbReference type="Pfam" id="PF12874">
    <property type="entry name" value="zf-met"/>
    <property type="match status" value="1"/>
</dbReference>
<dbReference type="GO" id="GO:0071004">
    <property type="term" value="C:U2-type prespliceosome"/>
    <property type="evidence" value="ECO:0007669"/>
    <property type="project" value="TreeGrafter"/>
</dbReference>
<name>M1VE99_CYAM1</name>
<dbReference type="SMART" id="SM00451">
    <property type="entry name" value="ZnF_U1"/>
    <property type="match status" value="1"/>
</dbReference>
<evidence type="ECO:0000313" key="3">
    <source>
        <dbReference type="Proteomes" id="UP000007014"/>
    </source>
</evidence>
<dbReference type="PANTHER" id="PTHR23205">
    <property type="entry name" value="SPLICING FACTOR 3A SUBUNIT 2"/>
    <property type="match status" value="1"/>
</dbReference>
<dbReference type="KEGG" id="cme:CYME_CMN095C"/>
<dbReference type="GO" id="GO:0005686">
    <property type="term" value="C:U2 snRNP"/>
    <property type="evidence" value="ECO:0007669"/>
    <property type="project" value="TreeGrafter"/>
</dbReference>
<evidence type="ECO:0000313" key="2">
    <source>
        <dbReference type="EMBL" id="BAM81217.1"/>
    </source>
</evidence>
<keyword evidence="3" id="KW-1185">Reference proteome</keyword>
<sequence>MDAYALKNRLGAVECKLCRTVHPSEANYLVHTRGRRHRQAVKRREERDTLRRRFPETGVVSGSVVNTKLESRRSEGTEASPHTPKVECWRLPGNAGFRIATELSASADVEVLVTPQPRRLGQEIWLIPDVACMRLEKGSFVTRVRTRRFPVCSGAVRFEVDLYVRRD</sequence>
<dbReference type="GO" id="GO:0003676">
    <property type="term" value="F:nucleic acid binding"/>
    <property type="evidence" value="ECO:0007669"/>
    <property type="project" value="InterPro"/>
</dbReference>
<reference evidence="2 3" key="2">
    <citation type="journal article" date="2007" name="BMC Biol.">
        <title>A 100%-complete sequence reveals unusually simple genomic features in the hot-spring red alga Cyanidioschyzon merolae.</title>
        <authorList>
            <person name="Nozaki H."/>
            <person name="Takano H."/>
            <person name="Misumi O."/>
            <person name="Terasawa K."/>
            <person name="Matsuzaki M."/>
            <person name="Maruyama S."/>
            <person name="Nishida K."/>
            <person name="Yagisawa F."/>
            <person name="Yoshida Y."/>
            <person name="Fujiwara T."/>
            <person name="Takio S."/>
            <person name="Tamura K."/>
            <person name="Chung S.J."/>
            <person name="Nakamura S."/>
            <person name="Kuroiwa H."/>
            <person name="Tanaka K."/>
            <person name="Sato N."/>
            <person name="Kuroiwa T."/>
        </authorList>
    </citation>
    <scope>NUCLEOTIDE SEQUENCE [LARGE SCALE GENOMIC DNA]</scope>
    <source>
        <strain evidence="2 3">10D</strain>
    </source>
</reference>
<dbReference type="AlphaFoldDB" id="M1VE99"/>
<accession>M1VE99</accession>
<dbReference type="PANTHER" id="PTHR23205:SF0">
    <property type="entry name" value="SPLICING FACTOR 3A SUBUNIT 2"/>
    <property type="match status" value="1"/>
</dbReference>
<dbReference type="InterPro" id="IPR013087">
    <property type="entry name" value="Znf_C2H2_type"/>
</dbReference>
<dbReference type="SUPFAM" id="SSF57667">
    <property type="entry name" value="beta-beta-alpha zinc fingers"/>
    <property type="match status" value="1"/>
</dbReference>
<dbReference type="InterPro" id="IPR036236">
    <property type="entry name" value="Znf_C2H2_sf"/>
</dbReference>
<dbReference type="Gramene" id="CMN095CT">
    <property type="protein sequence ID" value="CMN095CT"/>
    <property type="gene ID" value="CMN095C"/>
</dbReference>
<feature type="domain" description="U1-type" evidence="1">
    <location>
        <begin position="10"/>
        <end position="44"/>
    </location>
</feature>
<dbReference type="EMBL" id="AP006496">
    <property type="protein sequence ID" value="BAM81217.1"/>
    <property type="molecule type" value="Genomic_DNA"/>
</dbReference>
<dbReference type="OrthoDB" id="10250970at2759"/>
<organism evidence="2 3">
    <name type="scientific">Cyanidioschyzon merolae (strain NIES-3377 / 10D)</name>
    <name type="common">Unicellular red alga</name>
    <dbReference type="NCBI Taxonomy" id="280699"/>
    <lineage>
        <taxon>Eukaryota</taxon>
        <taxon>Rhodophyta</taxon>
        <taxon>Bangiophyceae</taxon>
        <taxon>Cyanidiales</taxon>
        <taxon>Cyanidiaceae</taxon>
        <taxon>Cyanidioschyzon</taxon>
    </lineage>
</organism>
<dbReference type="STRING" id="280699.M1VE99"/>
<reference evidence="2 3" key="1">
    <citation type="journal article" date="2004" name="Nature">
        <title>Genome sequence of the ultrasmall unicellular red alga Cyanidioschyzon merolae 10D.</title>
        <authorList>
            <person name="Matsuzaki M."/>
            <person name="Misumi O."/>
            <person name="Shin-i T."/>
            <person name="Maruyama S."/>
            <person name="Takahara M."/>
            <person name="Miyagishima S."/>
            <person name="Mori T."/>
            <person name="Nishida K."/>
            <person name="Yagisawa F."/>
            <person name="Nishida K."/>
            <person name="Yoshida Y."/>
            <person name="Nishimura Y."/>
            <person name="Nakao S."/>
            <person name="Kobayashi T."/>
            <person name="Momoyama Y."/>
            <person name="Higashiyama T."/>
            <person name="Minoda A."/>
            <person name="Sano M."/>
            <person name="Nomoto H."/>
            <person name="Oishi K."/>
            <person name="Hayashi H."/>
            <person name="Ohta F."/>
            <person name="Nishizaka S."/>
            <person name="Haga S."/>
            <person name="Miura S."/>
            <person name="Morishita T."/>
            <person name="Kabeya Y."/>
            <person name="Terasawa K."/>
            <person name="Suzuki Y."/>
            <person name="Ishii Y."/>
            <person name="Asakawa S."/>
            <person name="Takano H."/>
            <person name="Ohta N."/>
            <person name="Kuroiwa H."/>
            <person name="Tanaka K."/>
            <person name="Shimizu N."/>
            <person name="Sugano S."/>
            <person name="Sato N."/>
            <person name="Nozaki H."/>
            <person name="Ogasawara N."/>
            <person name="Kohara Y."/>
            <person name="Kuroiwa T."/>
        </authorList>
    </citation>
    <scope>NUCLEOTIDE SEQUENCE [LARGE SCALE GENOMIC DNA]</scope>
    <source>
        <strain evidence="2 3">10D</strain>
    </source>
</reference>
<dbReference type="GO" id="GO:0008270">
    <property type="term" value="F:zinc ion binding"/>
    <property type="evidence" value="ECO:0007669"/>
    <property type="project" value="InterPro"/>
</dbReference>
<proteinExistence type="predicted"/>
<evidence type="ECO:0000259" key="1">
    <source>
        <dbReference type="SMART" id="SM00451"/>
    </source>
</evidence>
<dbReference type="HOGENOM" id="CLU_1596853_0_0_1"/>
<gene>
    <name evidence="2" type="ORF">CYME_CMN095C</name>
</gene>
<dbReference type="GeneID" id="16995316"/>
<dbReference type="InterPro" id="IPR003604">
    <property type="entry name" value="Matrin/U1-like-C_Znf_C2H2"/>
</dbReference>
<dbReference type="Proteomes" id="UP000007014">
    <property type="component" value="Chromosome 14"/>
</dbReference>
<dbReference type="RefSeq" id="XP_005537253.1">
    <property type="nucleotide sequence ID" value="XM_005537196.1"/>
</dbReference>
<dbReference type="GO" id="GO:0000245">
    <property type="term" value="P:spliceosomal complex assembly"/>
    <property type="evidence" value="ECO:0007669"/>
    <property type="project" value="TreeGrafter"/>
</dbReference>
<dbReference type="eggNOG" id="KOG0227">
    <property type="taxonomic scope" value="Eukaryota"/>
</dbReference>
<dbReference type="InterPro" id="IPR052092">
    <property type="entry name" value="SF3A2"/>
</dbReference>
<protein>
    <submittedName>
        <fullName evidence="2">Similar to splicing factor 3a subunit 2, partial</fullName>
    </submittedName>
</protein>
<dbReference type="GO" id="GO:0071013">
    <property type="term" value="C:catalytic step 2 spliceosome"/>
    <property type="evidence" value="ECO:0007669"/>
    <property type="project" value="TreeGrafter"/>
</dbReference>